<keyword evidence="6" id="KW-0472">Membrane</keyword>
<accession>A0ABU5ZYB4</accession>
<evidence type="ECO:0000256" key="4">
    <source>
        <dbReference type="ARBA" id="ARBA00022803"/>
    </source>
</evidence>
<protein>
    <recommendedName>
        <fullName evidence="7">HTH luxR-type domain-containing protein</fullName>
    </recommendedName>
</protein>
<gene>
    <name evidence="8" type="ORF">U6A24_15320</name>
</gene>
<feature type="transmembrane region" description="Helical" evidence="6">
    <location>
        <begin position="365"/>
        <end position="384"/>
    </location>
</feature>
<dbReference type="PANTHER" id="PTHR46630:SF1">
    <property type="entry name" value="TETRATRICOPEPTIDE REPEAT PROTEIN 29"/>
    <property type="match status" value="1"/>
</dbReference>
<comment type="caution">
    <text evidence="8">The sequence shown here is derived from an EMBL/GenBank/DDBJ whole genome shotgun (WGS) entry which is preliminary data.</text>
</comment>
<evidence type="ECO:0000259" key="7">
    <source>
        <dbReference type="PROSITE" id="PS00622"/>
    </source>
</evidence>
<evidence type="ECO:0000256" key="5">
    <source>
        <dbReference type="ARBA" id="ARBA00038253"/>
    </source>
</evidence>
<dbReference type="Gene3D" id="1.25.40.10">
    <property type="entry name" value="Tetratricopeptide repeat domain"/>
    <property type="match status" value="2"/>
</dbReference>
<feature type="domain" description="HTH luxR-type" evidence="7">
    <location>
        <begin position="496"/>
        <end position="523"/>
    </location>
</feature>
<name>A0ABU5ZYB4_9FLAO</name>
<keyword evidence="9" id="KW-1185">Reference proteome</keyword>
<reference evidence="8 9" key="1">
    <citation type="journal article" date="2013" name="Int. J. Syst. Evol. Microbiol.">
        <title>Aquimarina gracilis sp. nov., isolated from the gut microflora of a mussel, Mytilus coruscus, and emended description of Aquimarina spongiae.</title>
        <authorList>
            <person name="Park S.C."/>
            <person name="Choe H.N."/>
            <person name="Baik K.S."/>
            <person name="Seong C.N."/>
        </authorList>
    </citation>
    <scope>NUCLEOTIDE SEQUENCE [LARGE SCALE GENOMIC DNA]</scope>
    <source>
        <strain evidence="8 9">PSC32</strain>
    </source>
</reference>
<dbReference type="RefSeq" id="WP_324180874.1">
    <property type="nucleotide sequence ID" value="NZ_BAABAW010000020.1"/>
</dbReference>
<dbReference type="InterPro" id="IPR011990">
    <property type="entry name" value="TPR-like_helical_dom_sf"/>
</dbReference>
<comment type="similarity">
    <text evidence="5">Belongs to the Rap family.</text>
</comment>
<dbReference type="InterPro" id="IPR000792">
    <property type="entry name" value="Tscrpt_reg_LuxR_C"/>
</dbReference>
<keyword evidence="2" id="KW-0963">Cytoplasm</keyword>
<sequence length="540" mass="62111">MKSSILIIISFSMFSYSYGQQKTESLDTQDSIHIEKLYGLAKENSDRKPYEAKKYLYEIVQYIDSLVTPRQSKNNYFNKRKADAYHFLSYYERRENNFDEAAILAQKSIDIKLANGLDSLLAISYHQKAKAWIAVLNSMEDGIQQLEKAEQVAKKYKQAGQLSEIYSSLGSAYGVTSDTIKSMRYYKKSIRLVDSIGTDYQKAAMYANYAAILRRFKDYKSSLSYLQKAIVLHKKNNNKIGLESGLYALGVHYTDIGQPLKGITYLKQAIDLCVALKSEAVIPFRYLELSRSYEAIGNYKESYKAYLEYHKLLEKRNDVEEAKKLAKLETAFAYEKQKVRDSLEFASEKRELALITKSETAKKQLYFILLIITVLGGLIIGFLIRRIYKNKAIAATLALEKNKQELAEFTSQLIEKSKAQEALTIELEELKSEFGEKESIKNLQELMATKILTKEDWYIFREKFAIVHPGFFNKIKNKGFELTQSEERLIAMEKLGLDTKQISNMLAISEDSVMMNRYRLRKKINAPKGAPILEHLQVGQ</sequence>
<keyword evidence="6" id="KW-0812">Transmembrane</keyword>
<dbReference type="InterPro" id="IPR051476">
    <property type="entry name" value="Bac_ResReg_Asp_Phosphatase"/>
</dbReference>
<evidence type="ECO:0000256" key="3">
    <source>
        <dbReference type="ARBA" id="ARBA00022737"/>
    </source>
</evidence>
<dbReference type="SUPFAM" id="SSF46894">
    <property type="entry name" value="C-terminal effector domain of the bipartite response regulators"/>
    <property type="match status" value="1"/>
</dbReference>
<proteinExistence type="inferred from homology"/>
<dbReference type="PANTHER" id="PTHR46630">
    <property type="entry name" value="TETRATRICOPEPTIDE REPEAT PROTEIN 29"/>
    <property type="match status" value="1"/>
</dbReference>
<dbReference type="PROSITE" id="PS00622">
    <property type="entry name" value="HTH_LUXR_1"/>
    <property type="match status" value="1"/>
</dbReference>
<evidence type="ECO:0000313" key="9">
    <source>
        <dbReference type="Proteomes" id="UP001327027"/>
    </source>
</evidence>
<dbReference type="InterPro" id="IPR019734">
    <property type="entry name" value="TPR_rpt"/>
</dbReference>
<dbReference type="SUPFAM" id="SSF48452">
    <property type="entry name" value="TPR-like"/>
    <property type="match status" value="1"/>
</dbReference>
<keyword evidence="3" id="KW-0677">Repeat</keyword>
<evidence type="ECO:0000256" key="6">
    <source>
        <dbReference type="SAM" id="Phobius"/>
    </source>
</evidence>
<dbReference type="EMBL" id="JAYKLX010000007">
    <property type="protein sequence ID" value="MEB3346848.1"/>
    <property type="molecule type" value="Genomic_DNA"/>
</dbReference>
<dbReference type="Proteomes" id="UP001327027">
    <property type="component" value="Unassembled WGS sequence"/>
</dbReference>
<evidence type="ECO:0000256" key="1">
    <source>
        <dbReference type="ARBA" id="ARBA00004496"/>
    </source>
</evidence>
<organism evidence="8 9">
    <name type="scientific">Aquimarina gracilis</name>
    <dbReference type="NCBI Taxonomy" id="874422"/>
    <lineage>
        <taxon>Bacteria</taxon>
        <taxon>Pseudomonadati</taxon>
        <taxon>Bacteroidota</taxon>
        <taxon>Flavobacteriia</taxon>
        <taxon>Flavobacteriales</taxon>
        <taxon>Flavobacteriaceae</taxon>
        <taxon>Aquimarina</taxon>
    </lineage>
</organism>
<keyword evidence="6" id="KW-1133">Transmembrane helix</keyword>
<evidence type="ECO:0000256" key="2">
    <source>
        <dbReference type="ARBA" id="ARBA00022490"/>
    </source>
</evidence>
<dbReference type="SMART" id="SM00028">
    <property type="entry name" value="TPR"/>
    <property type="match status" value="5"/>
</dbReference>
<dbReference type="InterPro" id="IPR016032">
    <property type="entry name" value="Sig_transdc_resp-reg_C-effctor"/>
</dbReference>
<keyword evidence="4" id="KW-0802">TPR repeat</keyword>
<comment type="subcellular location">
    <subcellularLocation>
        <location evidence="1">Cytoplasm</location>
    </subcellularLocation>
</comment>
<evidence type="ECO:0000313" key="8">
    <source>
        <dbReference type="EMBL" id="MEB3346848.1"/>
    </source>
</evidence>